<dbReference type="InterPro" id="IPR001296">
    <property type="entry name" value="Glyco_trans_1"/>
</dbReference>
<accession>A0A419DFM0</accession>
<gene>
    <name evidence="3" type="ORF">C4544_01345</name>
</gene>
<dbReference type="AlphaFoldDB" id="A0A419DFM0"/>
<dbReference type="InterPro" id="IPR028098">
    <property type="entry name" value="Glyco_trans_4-like_N"/>
</dbReference>
<reference evidence="3 4" key="1">
    <citation type="journal article" date="2017" name="ISME J.">
        <title>Energy and carbon metabolisms in a deep terrestrial subsurface fluid microbial community.</title>
        <authorList>
            <person name="Momper L."/>
            <person name="Jungbluth S.P."/>
            <person name="Lee M.D."/>
            <person name="Amend J.P."/>
        </authorList>
    </citation>
    <scope>NUCLEOTIDE SEQUENCE [LARGE SCALE GENOMIC DNA]</scope>
    <source>
        <strain evidence="3">SURF_29</strain>
    </source>
</reference>
<dbReference type="Pfam" id="PF13439">
    <property type="entry name" value="Glyco_transf_4"/>
    <property type="match status" value="1"/>
</dbReference>
<proteinExistence type="predicted"/>
<keyword evidence="3" id="KW-0808">Transferase</keyword>
<dbReference type="Gene3D" id="3.40.50.2000">
    <property type="entry name" value="Glycogen Phosphorylase B"/>
    <property type="match status" value="2"/>
</dbReference>
<dbReference type="GO" id="GO:0016758">
    <property type="term" value="F:hexosyltransferase activity"/>
    <property type="evidence" value="ECO:0007669"/>
    <property type="project" value="TreeGrafter"/>
</dbReference>
<sequence>MKIAIFTDTFLPQTNGVVTMVKTHALELAKMGHKVAIVASKPPKGQKKEVLEEFTARGIEVCFIPAFGLPTYKEIRVATPTWIQSLRVVRKFKPDIIHSHTNFGVGWEAVNCAKVLKVPLVGHHHTFWTDYLHHVKLDKDFMIKPTHYFTASFYNRCDLIYSPSKSLMEELIQNGVKKRVKVLPNSINLNYLKISKKKEDLKKKAGIDGKKTVVYFGRISKEKSINVLLKAFAGLANEMDDVRLMIVGDGPALDELKSRAKKLKIDKKVIFTGMLKGKKLFETIAACDIFASASASENQPMSFLEAMALGLPMMCADAKGAPELCHHNVNGLLFAPKDYRKMADSLSKIFKNPEMAREMGKESKKIAENHSNEHVLKELINDYKLLKKEKNEQKAKSLS</sequence>
<name>A0A419DFM0_9BACT</name>
<dbReference type="SUPFAM" id="SSF53756">
    <property type="entry name" value="UDP-Glycosyltransferase/glycogen phosphorylase"/>
    <property type="match status" value="1"/>
</dbReference>
<dbReference type="Proteomes" id="UP000285655">
    <property type="component" value="Unassembled WGS sequence"/>
</dbReference>
<feature type="domain" description="Glycosyl transferase family 1" evidence="1">
    <location>
        <begin position="198"/>
        <end position="365"/>
    </location>
</feature>
<evidence type="ECO:0000313" key="3">
    <source>
        <dbReference type="EMBL" id="RJO61911.1"/>
    </source>
</evidence>
<dbReference type="PANTHER" id="PTHR45947:SF3">
    <property type="entry name" value="SULFOQUINOVOSYL TRANSFERASE SQD2"/>
    <property type="match status" value="1"/>
</dbReference>
<dbReference type="PANTHER" id="PTHR45947">
    <property type="entry name" value="SULFOQUINOVOSYL TRANSFERASE SQD2"/>
    <property type="match status" value="1"/>
</dbReference>
<evidence type="ECO:0000259" key="1">
    <source>
        <dbReference type="Pfam" id="PF00534"/>
    </source>
</evidence>
<dbReference type="EMBL" id="QZJW01000007">
    <property type="protein sequence ID" value="RJO61911.1"/>
    <property type="molecule type" value="Genomic_DNA"/>
</dbReference>
<evidence type="ECO:0000313" key="4">
    <source>
        <dbReference type="Proteomes" id="UP000285655"/>
    </source>
</evidence>
<comment type="caution">
    <text evidence="3">The sequence shown here is derived from an EMBL/GenBank/DDBJ whole genome shotgun (WGS) entry which is preliminary data.</text>
</comment>
<evidence type="ECO:0000259" key="2">
    <source>
        <dbReference type="Pfam" id="PF13439"/>
    </source>
</evidence>
<organism evidence="3 4">
    <name type="scientific">candidate division WS5 bacterium</name>
    <dbReference type="NCBI Taxonomy" id="2093353"/>
    <lineage>
        <taxon>Bacteria</taxon>
        <taxon>candidate division WS5</taxon>
    </lineage>
</organism>
<dbReference type="InterPro" id="IPR050194">
    <property type="entry name" value="Glycosyltransferase_grp1"/>
</dbReference>
<protein>
    <submittedName>
        <fullName evidence="3">Glycosyltransferase family 4 protein</fullName>
    </submittedName>
</protein>
<dbReference type="Pfam" id="PF00534">
    <property type="entry name" value="Glycos_transf_1"/>
    <property type="match status" value="1"/>
</dbReference>
<feature type="domain" description="Glycosyltransferase subfamily 4-like N-terminal" evidence="2">
    <location>
        <begin position="15"/>
        <end position="190"/>
    </location>
</feature>